<keyword evidence="9 10" id="KW-0807">Transducer</keyword>
<evidence type="ECO:0000256" key="5">
    <source>
        <dbReference type="ARBA" id="ARBA00023040"/>
    </source>
</evidence>
<evidence type="ECO:0000313" key="14">
    <source>
        <dbReference type="Proteomes" id="UP000748531"/>
    </source>
</evidence>
<comment type="caution">
    <text evidence="13">The sequence shown here is derived from an EMBL/GenBank/DDBJ whole genome shotgun (WGS) entry which is preliminary data.</text>
</comment>
<dbReference type="PROSITE" id="PS00237">
    <property type="entry name" value="G_PROTEIN_RECEP_F1_1"/>
    <property type="match status" value="1"/>
</dbReference>
<keyword evidence="3 10" id="KW-0812">Transmembrane</keyword>
<dbReference type="Gene3D" id="1.20.1070.10">
    <property type="entry name" value="Rhodopsin 7-helix transmembrane proteins"/>
    <property type="match status" value="2"/>
</dbReference>
<evidence type="ECO:0000256" key="4">
    <source>
        <dbReference type="ARBA" id="ARBA00022989"/>
    </source>
</evidence>
<dbReference type="OrthoDB" id="5955450at2759"/>
<feature type="transmembrane region" description="Helical" evidence="11">
    <location>
        <begin position="12"/>
        <end position="36"/>
    </location>
</feature>
<name>A0A8J4TNK7_9TREM</name>
<evidence type="ECO:0000256" key="7">
    <source>
        <dbReference type="ARBA" id="ARBA00023157"/>
    </source>
</evidence>
<dbReference type="PRINTS" id="PR00237">
    <property type="entry name" value="GPCRRHODOPSN"/>
</dbReference>
<dbReference type="InterPro" id="IPR017452">
    <property type="entry name" value="GPCR_Rhodpsn_7TM"/>
</dbReference>
<feature type="transmembrane region" description="Helical" evidence="11">
    <location>
        <begin position="48"/>
        <end position="69"/>
    </location>
</feature>
<organism evidence="13 14">
    <name type="scientific">Paragonimus heterotremus</name>
    <dbReference type="NCBI Taxonomy" id="100268"/>
    <lineage>
        <taxon>Eukaryota</taxon>
        <taxon>Metazoa</taxon>
        <taxon>Spiralia</taxon>
        <taxon>Lophotrochozoa</taxon>
        <taxon>Platyhelminthes</taxon>
        <taxon>Trematoda</taxon>
        <taxon>Digenea</taxon>
        <taxon>Plagiorchiida</taxon>
        <taxon>Troglotremata</taxon>
        <taxon>Troglotrematidae</taxon>
        <taxon>Paragonimus</taxon>
    </lineage>
</organism>
<feature type="transmembrane region" description="Helical" evidence="11">
    <location>
        <begin position="552"/>
        <end position="571"/>
    </location>
</feature>
<protein>
    <recommendedName>
        <fullName evidence="12">G-protein coupled receptors family 1 profile domain-containing protein</fullName>
    </recommendedName>
</protein>
<evidence type="ECO:0000256" key="6">
    <source>
        <dbReference type="ARBA" id="ARBA00023136"/>
    </source>
</evidence>
<comment type="similarity">
    <text evidence="10">Belongs to the G-protein coupled receptor 1 family.</text>
</comment>
<keyword evidence="2" id="KW-1003">Cell membrane</keyword>
<reference evidence="13" key="1">
    <citation type="submission" date="2019-05" db="EMBL/GenBank/DDBJ databases">
        <title>Annotation for the trematode Paragonimus heterotremus.</title>
        <authorList>
            <person name="Choi Y.-J."/>
        </authorList>
    </citation>
    <scope>NUCLEOTIDE SEQUENCE</scope>
    <source>
        <strain evidence="13">LC</strain>
    </source>
</reference>
<dbReference type="EMBL" id="LUCH01000338">
    <property type="protein sequence ID" value="KAF5405406.1"/>
    <property type="molecule type" value="Genomic_DNA"/>
</dbReference>
<feature type="transmembrane region" description="Helical" evidence="11">
    <location>
        <begin position="517"/>
        <end position="540"/>
    </location>
</feature>
<dbReference type="AlphaFoldDB" id="A0A8J4TNK7"/>
<proteinExistence type="inferred from homology"/>
<dbReference type="GO" id="GO:0005886">
    <property type="term" value="C:plasma membrane"/>
    <property type="evidence" value="ECO:0007669"/>
    <property type="project" value="UniProtKB-SubCell"/>
</dbReference>
<sequence>MTLSWDLSNVRHLFTVIFCLLTLVTFVGNLLVVLAVCRTKQLRRVPHYFILSLACADLCVAVIVLPPAILLQHLSYWKPDMTSICCGWASADILLCTASIMNLSCISIDRYLAITRPMKYLVKRTVRKSLGMIAFAWIIPFFLIVPPTIIGSTHKITDGLCIISLNLEFRIYASMIAFFLPFLLNSFLYLRIFLAVKRRIVTFTSDMRTKPVQDSKVASLIENHLGSSLGLKNKRSLITPEVFAENMKPDSCTLVLQYSEHGLAGKTNRDMIGDLVNQARGCPHVRQCWKTDFFPRNKKPHAISASSSLKMHNVVIKDRERLSNGPFHSCQCSSTLSSNISFAPPNVSLSLMKLPTFEVTSRKKSLSDSTMSLALTRIESMGISRTSGETKADLMMTNRKSSHKDNRFDGQTCQVAHNDIIATNSEMYAHTPDKQCSSQKQQGDLCCTLTLQKESNSRLHVGSSMVNIRREPDDTCGYLKSQICRSSLLVVMRQGGLQSKQICGSQLYRERKTLRTVTIVMACFTTCWFPFFICFIGEAFMGEFFSYELMVFVTWLGYMNSACNPFIYGLFDKRYAAIFKKMLTFRKTRESQN</sequence>
<keyword evidence="6 11" id="KW-0472">Membrane</keyword>
<dbReference type="PANTHER" id="PTHR24248:SF199">
    <property type="entry name" value="IP13425P-RELATED"/>
    <property type="match status" value="1"/>
</dbReference>
<feature type="transmembrane region" description="Helical" evidence="11">
    <location>
        <begin position="129"/>
        <end position="149"/>
    </location>
</feature>
<gene>
    <name evidence="13" type="ORF">PHET_00970</name>
</gene>
<dbReference type="InterPro" id="IPR000276">
    <property type="entry name" value="GPCR_Rhodpsn"/>
</dbReference>
<evidence type="ECO:0000256" key="10">
    <source>
        <dbReference type="RuleBase" id="RU000688"/>
    </source>
</evidence>
<evidence type="ECO:0000256" key="1">
    <source>
        <dbReference type="ARBA" id="ARBA00004651"/>
    </source>
</evidence>
<keyword evidence="5 10" id="KW-0297">G-protein coupled receptor</keyword>
<evidence type="ECO:0000256" key="3">
    <source>
        <dbReference type="ARBA" id="ARBA00022692"/>
    </source>
</evidence>
<feature type="transmembrane region" description="Helical" evidence="11">
    <location>
        <begin position="81"/>
        <end position="108"/>
    </location>
</feature>
<feature type="transmembrane region" description="Helical" evidence="11">
    <location>
        <begin position="169"/>
        <end position="190"/>
    </location>
</feature>
<dbReference type="GO" id="GO:0043410">
    <property type="term" value="P:positive regulation of MAPK cascade"/>
    <property type="evidence" value="ECO:0007669"/>
    <property type="project" value="TreeGrafter"/>
</dbReference>
<dbReference type="GO" id="GO:0071880">
    <property type="term" value="P:adenylate cyclase-activating adrenergic receptor signaling pathway"/>
    <property type="evidence" value="ECO:0007669"/>
    <property type="project" value="TreeGrafter"/>
</dbReference>
<evidence type="ECO:0000256" key="2">
    <source>
        <dbReference type="ARBA" id="ARBA00022475"/>
    </source>
</evidence>
<accession>A0A8J4TNK7</accession>
<evidence type="ECO:0000313" key="13">
    <source>
        <dbReference type="EMBL" id="KAF5405406.1"/>
    </source>
</evidence>
<keyword evidence="14" id="KW-1185">Reference proteome</keyword>
<evidence type="ECO:0000259" key="12">
    <source>
        <dbReference type="PROSITE" id="PS50262"/>
    </source>
</evidence>
<feature type="domain" description="G-protein coupled receptors family 1 profile" evidence="12">
    <location>
        <begin position="28"/>
        <end position="568"/>
    </location>
</feature>
<dbReference type="SMART" id="SM01381">
    <property type="entry name" value="7TM_GPCR_Srsx"/>
    <property type="match status" value="1"/>
</dbReference>
<dbReference type="PANTHER" id="PTHR24248">
    <property type="entry name" value="ADRENERGIC RECEPTOR-RELATED G-PROTEIN COUPLED RECEPTOR"/>
    <property type="match status" value="1"/>
</dbReference>
<comment type="subcellular location">
    <subcellularLocation>
        <location evidence="1">Cell membrane</location>
        <topology evidence="1">Multi-pass membrane protein</topology>
    </subcellularLocation>
</comment>
<evidence type="ECO:0000256" key="11">
    <source>
        <dbReference type="SAM" id="Phobius"/>
    </source>
</evidence>
<dbReference type="SUPFAM" id="SSF81321">
    <property type="entry name" value="Family A G protein-coupled receptor-like"/>
    <property type="match status" value="1"/>
</dbReference>
<evidence type="ECO:0000256" key="9">
    <source>
        <dbReference type="ARBA" id="ARBA00023224"/>
    </source>
</evidence>
<keyword evidence="8 10" id="KW-0675">Receptor</keyword>
<dbReference type="GO" id="GO:0004993">
    <property type="term" value="F:G protein-coupled serotonin receptor activity"/>
    <property type="evidence" value="ECO:0007669"/>
    <property type="project" value="UniProtKB-ARBA"/>
</dbReference>
<dbReference type="Proteomes" id="UP000748531">
    <property type="component" value="Unassembled WGS sequence"/>
</dbReference>
<keyword evidence="4 11" id="KW-1133">Transmembrane helix</keyword>
<evidence type="ECO:0000256" key="8">
    <source>
        <dbReference type="ARBA" id="ARBA00023170"/>
    </source>
</evidence>
<dbReference type="Pfam" id="PF00001">
    <property type="entry name" value="7tm_1"/>
    <property type="match status" value="2"/>
</dbReference>
<keyword evidence="7" id="KW-1015">Disulfide bond</keyword>
<dbReference type="PROSITE" id="PS50262">
    <property type="entry name" value="G_PROTEIN_RECEP_F1_2"/>
    <property type="match status" value="1"/>
</dbReference>